<dbReference type="Pfam" id="PF02567">
    <property type="entry name" value="PhzC-PhzF"/>
    <property type="match status" value="2"/>
</dbReference>
<evidence type="ECO:0000256" key="2">
    <source>
        <dbReference type="ARBA" id="ARBA00023235"/>
    </source>
</evidence>
<keyword evidence="4" id="KW-1185">Reference proteome</keyword>
<organism evidence="3 4">
    <name type="scientific">Leifsonia kafniensis</name>
    <dbReference type="NCBI Taxonomy" id="475957"/>
    <lineage>
        <taxon>Bacteria</taxon>
        <taxon>Bacillati</taxon>
        <taxon>Actinomycetota</taxon>
        <taxon>Actinomycetes</taxon>
        <taxon>Micrococcales</taxon>
        <taxon>Microbacteriaceae</taxon>
        <taxon>Leifsonia</taxon>
    </lineage>
</organism>
<comment type="caution">
    <text evidence="3">The sequence shown here is derived from an EMBL/GenBank/DDBJ whole genome shotgun (WGS) entry which is preliminary data.</text>
</comment>
<dbReference type="RefSeq" id="WP_345063038.1">
    <property type="nucleotide sequence ID" value="NZ_BAABCN010000002.1"/>
</dbReference>
<dbReference type="PANTHER" id="PTHR13774">
    <property type="entry name" value="PHENAZINE BIOSYNTHESIS PROTEIN"/>
    <property type="match status" value="1"/>
</dbReference>
<gene>
    <name evidence="3" type="ORF">GCM10022381_10600</name>
</gene>
<accession>A0ABP7K8E4</accession>
<name>A0ABP7K8E4_9MICO</name>
<dbReference type="NCBIfam" id="TIGR00654">
    <property type="entry name" value="PhzF_family"/>
    <property type="match status" value="1"/>
</dbReference>
<sequence>MNSTSTAVPLVLRYTAFPAPAASADEARYVGGNPAGVVLDAAGLSDAAMQRIAADIGYSETAFVTETTTDIATTTTDEPATATATATAKAKATATATATAKAKATATATADATAETRRSIRYFSPGAEVPFCGHATIATAIALAERTGTGRFTFDTPIGAVVIQTSTEAGHIVAAFTSVVPEVKALDPAVRTALLALLGLAESDLDERFPLLAAYAGNWHPLVFVRDLATFDALTFDPVDARRMMDAEGWAGTISVLHAPAEFNAGLNSQHEFEARNVFPVGTITEDPATGSAAASLGGYLRETGLLATPARVLIHQGRHVGRPSLLTVDIPAAGGIVVSGTAVPIV</sequence>
<dbReference type="Gene3D" id="3.10.310.10">
    <property type="entry name" value="Diaminopimelate Epimerase, Chain A, domain 1"/>
    <property type="match status" value="2"/>
</dbReference>
<dbReference type="InterPro" id="IPR003719">
    <property type="entry name" value="Phenazine_PhzF-like"/>
</dbReference>
<evidence type="ECO:0000313" key="3">
    <source>
        <dbReference type="EMBL" id="GAA3869150.1"/>
    </source>
</evidence>
<keyword evidence="2 3" id="KW-0413">Isomerase</keyword>
<proteinExistence type="inferred from homology"/>
<dbReference type="Proteomes" id="UP001501803">
    <property type="component" value="Unassembled WGS sequence"/>
</dbReference>
<dbReference type="GO" id="GO:0016853">
    <property type="term" value="F:isomerase activity"/>
    <property type="evidence" value="ECO:0007669"/>
    <property type="project" value="UniProtKB-KW"/>
</dbReference>
<comment type="similarity">
    <text evidence="1">Belongs to the PhzF family.</text>
</comment>
<reference evidence="4" key="1">
    <citation type="journal article" date="2019" name="Int. J. Syst. Evol. Microbiol.">
        <title>The Global Catalogue of Microorganisms (GCM) 10K type strain sequencing project: providing services to taxonomists for standard genome sequencing and annotation.</title>
        <authorList>
            <consortium name="The Broad Institute Genomics Platform"/>
            <consortium name="The Broad Institute Genome Sequencing Center for Infectious Disease"/>
            <person name="Wu L."/>
            <person name="Ma J."/>
        </authorList>
    </citation>
    <scope>NUCLEOTIDE SEQUENCE [LARGE SCALE GENOMIC DNA]</scope>
    <source>
        <strain evidence="4">JCM 17021</strain>
    </source>
</reference>
<evidence type="ECO:0000313" key="4">
    <source>
        <dbReference type="Proteomes" id="UP001501803"/>
    </source>
</evidence>
<dbReference type="PANTHER" id="PTHR13774:SF39">
    <property type="entry name" value="BIOSYNTHESIS PROTEIN, PUTATIVE-RELATED"/>
    <property type="match status" value="1"/>
</dbReference>
<evidence type="ECO:0000256" key="1">
    <source>
        <dbReference type="ARBA" id="ARBA00008270"/>
    </source>
</evidence>
<protein>
    <submittedName>
        <fullName evidence="3">PhzF family phenazine biosynthesis isomerase</fullName>
    </submittedName>
</protein>
<dbReference type="SUPFAM" id="SSF54506">
    <property type="entry name" value="Diaminopimelate epimerase-like"/>
    <property type="match status" value="1"/>
</dbReference>
<dbReference type="EMBL" id="BAABCN010000002">
    <property type="protein sequence ID" value="GAA3869150.1"/>
    <property type="molecule type" value="Genomic_DNA"/>
</dbReference>